<dbReference type="AlphaFoldDB" id="A0A4S8JL75"/>
<proteinExistence type="predicted"/>
<dbReference type="EMBL" id="PYDT01000004">
    <property type="protein sequence ID" value="THU62821.1"/>
    <property type="molecule type" value="Genomic_DNA"/>
</dbReference>
<feature type="region of interest" description="Disordered" evidence="1">
    <location>
        <begin position="16"/>
        <end position="42"/>
    </location>
</feature>
<gene>
    <name evidence="2" type="ORF">C4D60_Mb01t09160</name>
</gene>
<evidence type="ECO:0000256" key="1">
    <source>
        <dbReference type="SAM" id="MobiDB-lite"/>
    </source>
</evidence>
<organism evidence="2 3">
    <name type="scientific">Musa balbisiana</name>
    <name type="common">Banana</name>
    <dbReference type="NCBI Taxonomy" id="52838"/>
    <lineage>
        <taxon>Eukaryota</taxon>
        <taxon>Viridiplantae</taxon>
        <taxon>Streptophyta</taxon>
        <taxon>Embryophyta</taxon>
        <taxon>Tracheophyta</taxon>
        <taxon>Spermatophyta</taxon>
        <taxon>Magnoliopsida</taxon>
        <taxon>Liliopsida</taxon>
        <taxon>Zingiberales</taxon>
        <taxon>Musaceae</taxon>
        <taxon>Musa</taxon>
    </lineage>
</organism>
<name>A0A4S8JL75_MUSBA</name>
<keyword evidence="3" id="KW-1185">Reference proteome</keyword>
<sequence length="110" mass="12601">MADVERMAWGISGPARHKCARRPAPPHWSEEAPPRRRRTSSCERNLPVGPLVLAKPRIISRNLTDYNWTEVLNWAGHILWAWAYISFPCVLPRKGFGRRTRGRSEASGVR</sequence>
<accession>A0A4S8JL75</accession>
<evidence type="ECO:0000313" key="2">
    <source>
        <dbReference type="EMBL" id="THU62821.1"/>
    </source>
</evidence>
<protein>
    <submittedName>
        <fullName evidence="2">Uncharacterized protein</fullName>
    </submittedName>
</protein>
<comment type="caution">
    <text evidence="2">The sequence shown here is derived from an EMBL/GenBank/DDBJ whole genome shotgun (WGS) entry which is preliminary data.</text>
</comment>
<dbReference type="Proteomes" id="UP000317650">
    <property type="component" value="Chromosome 1"/>
</dbReference>
<reference evidence="2 3" key="1">
    <citation type="journal article" date="2019" name="Nat. Plants">
        <title>Genome sequencing of Musa balbisiana reveals subgenome evolution and function divergence in polyploid bananas.</title>
        <authorList>
            <person name="Yao X."/>
        </authorList>
    </citation>
    <scope>NUCLEOTIDE SEQUENCE [LARGE SCALE GENOMIC DNA]</scope>
    <source>
        <strain evidence="3">cv. DH-PKW</strain>
        <tissue evidence="2">Leaves</tissue>
    </source>
</reference>
<evidence type="ECO:0000313" key="3">
    <source>
        <dbReference type="Proteomes" id="UP000317650"/>
    </source>
</evidence>